<dbReference type="Gene3D" id="2.120.10.10">
    <property type="match status" value="1"/>
</dbReference>
<dbReference type="PANTHER" id="PTHR38792">
    <property type="entry name" value="BNR/ASP-BOX REPEAT DOMAIN PROTEIN (AFU_ORTHOLOGUE AFUA_7G06430)-RELATED"/>
    <property type="match status" value="1"/>
</dbReference>
<dbReference type="SUPFAM" id="SSF50939">
    <property type="entry name" value="Sialidases"/>
    <property type="match status" value="1"/>
</dbReference>
<dbReference type="Pfam" id="PF13088">
    <property type="entry name" value="BNR_2"/>
    <property type="match status" value="1"/>
</dbReference>
<dbReference type="PROSITE" id="PS50231">
    <property type="entry name" value="RICIN_B_LECTIN"/>
    <property type="match status" value="1"/>
</dbReference>
<dbReference type="CDD" id="cd15482">
    <property type="entry name" value="Sialidase_non-viral"/>
    <property type="match status" value="1"/>
</dbReference>
<name>A0A4S8PF60_9ACTN</name>
<feature type="domain" description="CBM6" evidence="2">
    <location>
        <begin position="432"/>
        <end position="552"/>
    </location>
</feature>
<dbReference type="InterPro" id="IPR005084">
    <property type="entry name" value="CBM6"/>
</dbReference>
<feature type="chain" id="PRO_5038569054" evidence="1">
    <location>
        <begin position="36"/>
        <end position="699"/>
    </location>
</feature>
<evidence type="ECO:0000313" key="3">
    <source>
        <dbReference type="EMBL" id="THV29063.1"/>
    </source>
</evidence>
<dbReference type="InterPro" id="IPR000772">
    <property type="entry name" value="Ricin_B_lectin"/>
</dbReference>
<dbReference type="SUPFAM" id="SSF50370">
    <property type="entry name" value="Ricin B-like lectins"/>
    <property type="match status" value="1"/>
</dbReference>
<evidence type="ECO:0000313" key="4">
    <source>
        <dbReference type="Proteomes" id="UP000305792"/>
    </source>
</evidence>
<keyword evidence="4" id="KW-1185">Reference proteome</keyword>
<evidence type="ECO:0000259" key="2">
    <source>
        <dbReference type="PROSITE" id="PS51175"/>
    </source>
</evidence>
<dbReference type="SUPFAM" id="SSF49785">
    <property type="entry name" value="Galactose-binding domain-like"/>
    <property type="match status" value="1"/>
</dbReference>
<organism evidence="3 4">
    <name type="scientific">Glycomyces paridis</name>
    <dbReference type="NCBI Taxonomy" id="2126555"/>
    <lineage>
        <taxon>Bacteria</taxon>
        <taxon>Bacillati</taxon>
        <taxon>Actinomycetota</taxon>
        <taxon>Actinomycetes</taxon>
        <taxon>Glycomycetales</taxon>
        <taxon>Glycomycetaceae</taxon>
        <taxon>Glycomyces</taxon>
    </lineage>
</organism>
<dbReference type="Gene3D" id="2.60.120.260">
    <property type="entry name" value="Galactose-binding domain-like"/>
    <property type="match status" value="1"/>
</dbReference>
<proteinExistence type="predicted"/>
<dbReference type="InterPro" id="IPR008979">
    <property type="entry name" value="Galactose-bd-like_sf"/>
</dbReference>
<dbReference type="Proteomes" id="UP000305792">
    <property type="component" value="Unassembled WGS sequence"/>
</dbReference>
<gene>
    <name evidence="3" type="ORF">E9998_09975</name>
</gene>
<dbReference type="GO" id="GO:0030246">
    <property type="term" value="F:carbohydrate binding"/>
    <property type="evidence" value="ECO:0007669"/>
    <property type="project" value="InterPro"/>
</dbReference>
<dbReference type="RefSeq" id="WP_136529557.1">
    <property type="nucleotide sequence ID" value="NZ_STGX01000006.1"/>
</dbReference>
<protein>
    <submittedName>
        <fullName evidence="3">Carbohydrate-binding protein</fullName>
    </submittedName>
</protein>
<accession>A0A4S8PF60</accession>
<dbReference type="EMBL" id="STGX01000006">
    <property type="protein sequence ID" value="THV29063.1"/>
    <property type="molecule type" value="Genomic_DNA"/>
</dbReference>
<dbReference type="InterPro" id="IPR036278">
    <property type="entry name" value="Sialidase_sf"/>
</dbReference>
<dbReference type="PROSITE" id="PS51175">
    <property type="entry name" value="CBM6"/>
    <property type="match status" value="1"/>
</dbReference>
<dbReference type="Gene3D" id="2.80.10.50">
    <property type="match status" value="2"/>
</dbReference>
<dbReference type="AlphaFoldDB" id="A0A4S8PF60"/>
<dbReference type="PROSITE" id="PS51318">
    <property type="entry name" value="TAT"/>
    <property type="match status" value="1"/>
</dbReference>
<dbReference type="InterPro" id="IPR006311">
    <property type="entry name" value="TAT_signal"/>
</dbReference>
<feature type="signal peptide" evidence="1">
    <location>
        <begin position="1"/>
        <end position="35"/>
    </location>
</feature>
<dbReference type="InterPro" id="IPR035992">
    <property type="entry name" value="Ricin_B-like_lectins"/>
</dbReference>
<dbReference type="Pfam" id="PF14200">
    <property type="entry name" value="RicinB_lectin_2"/>
    <property type="match status" value="2"/>
</dbReference>
<dbReference type="InterPro" id="IPR011040">
    <property type="entry name" value="Sialidase"/>
</dbReference>
<evidence type="ECO:0000256" key="1">
    <source>
        <dbReference type="SAM" id="SignalP"/>
    </source>
</evidence>
<dbReference type="Pfam" id="PF16990">
    <property type="entry name" value="CBM_35"/>
    <property type="match status" value="1"/>
</dbReference>
<dbReference type="OrthoDB" id="5958808at2"/>
<sequence>MHRATTTAPRRRGLTYAIAAAAAALLVALAGAVPAAAVTTGNGALVYAPAAGSSFNPEGGAPAGTTYAKIAVLKHNGGANGTQLVTYDQLVLKNGVQVYPVYRSTNNGTSWTHVTDVVPSATFPSLTRTAQPFLYEVTESTGGLAAGTILLGGMIMPENRSSSRLVVYKSTDQGSTWSFLSTVDTGGPAVYDPSPSSTTTTVWEPSFAIDGDGGLVAYYSDERQKGDDVLQAVSYRRSTDGGQTWGPLVNVSAPTNQSDRPGMITVTKLPNGRYLATFEVVNRPSQSQNTAPVYFKTSDDGLDWGNENSIGTPVELADGRGIGSSPYVKWVPSGGPNGMVVVASKWSLDASGNIDGGQNFYVNYNLGEGPWERLPMAVTYDATDTQGGNFSGFAQGIDVSVDGRTLYQAVNVENTATDLNDIRVGSIPLDAQQYEAELATLSDVSTVSHVQASNGSKIGNINNAGSYVEFTVRVPTAGTYTLNVRYDNGFGSAATHNVSVNGGSSSSISYPATVDWGRYGWAQKSVSLNAGTNTIRFAKGTNFAELDVLHLYSSAALDPQFQIVNRNSGKLLEVFSALATDGAPAGQWGDTGHATQRWAVDTVSGSTVRLVNVNSGKLLEIPSAQTADGVDTVQWGSTGHATQSWNAAVSGGWWTFTNANSGKALEIDGCSTADGAVAQQWSANGFACQQWRLVKEGAQ</sequence>
<reference evidence="3 4" key="1">
    <citation type="journal article" date="2018" name="Int. J. Syst. Evol. Microbiol.">
        <title>Glycomyces paridis sp. nov., isolated from the medicinal plant Paris polyphylla.</title>
        <authorList>
            <person name="Fang X.M."/>
            <person name="Bai J.L."/>
            <person name="Su J."/>
            <person name="Zhao L.L."/>
            <person name="Liu H.Y."/>
            <person name="Ma B.P."/>
            <person name="Zhang Y.Q."/>
            <person name="Yu L.Y."/>
        </authorList>
    </citation>
    <scope>NUCLEOTIDE SEQUENCE [LARGE SCALE GENOMIC DNA]</scope>
    <source>
        <strain evidence="3 4">CPCC 204357</strain>
    </source>
</reference>
<comment type="caution">
    <text evidence="3">The sequence shown here is derived from an EMBL/GenBank/DDBJ whole genome shotgun (WGS) entry which is preliminary data.</text>
</comment>
<keyword evidence="1" id="KW-0732">Signal</keyword>
<dbReference type="PANTHER" id="PTHR38792:SF3">
    <property type="entry name" value="BNR_ASP-BOX REPEAT DOMAIN PROTEIN (AFU_ORTHOLOGUE AFUA_7G06430)-RELATED"/>
    <property type="match status" value="1"/>
</dbReference>